<sequence>MAVFGQELLDEAMSHQTKVLLDKVPTPCSGFTPTDFMTIVDVVSAIDAKTMSPKQARLQLLTLASSMNDLRANAHQYATKPIADQGKFGDVDLQTRFYNPLLAAILADVIKKALLCWPNKMEETVPQIRPDAIVSTVVQLKLGPSLGYGEVKPGDDSTTNQSLCIDTMKLAVLSRNAAQKNGHPIISFQVNGFHLIFFVVQELGRHLHTMLEIGRLTVPNSLASLHSFITSKNLSMLLRVTSIFWNCCVHDTPSFTSVPPSKLQEIATLFSMTDKSSSKARECTIRYSPTVNCRTKP</sequence>
<accession>A0A9P6WYY0</accession>
<reference evidence="1" key="1">
    <citation type="journal article" date="2020" name="Microb. Genom.">
        <title>Genetic diversity of clinical and environmental Mucorales isolates obtained from an investigation of mucormycosis cases among solid organ transplant recipients.</title>
        <authorList>
            <person name="Nguyen M.H."/>
            <person name="Kaul D."/>
            <person name="Muto C."/>
            <person name="Cheng S.J."/>
            <person name="Richter R.A."/>
            <person name="Bruno V.M."/>
            <person name="Liu G."/>
            <person name="Beyhan S."/>
            <person name="Sundermann A.J."/>
            <person name="Mounaud S."/>
            <person name="Pasculle A.W."/>
            <person name="Nierman W.C."/>
            <person name="Driscoll E."/>
            <person name="Cumbie R."/>
            <person name="Clancy C.J."/>
            <person name="Dupont C.L."/>
        </authorList>
    </citation>
    <scope>NUCLEOTIDE SEQUENCE</scope>
    <source>
        <strain evidence="1">GL11</strain>
    </source>
</reference>
<evidence type="ECO:0000313" key="2">
    <source>
        <dbReference type="Proteomes" id="UP000716291"/>
    </source>
</evidence>
<protein>
    <submittedName>
        <fullName evidence="1">Uncharacterized protein</fullName>
    </submittedName>
</protein>
<name>A0A9P6WYY0_RHIOR</name>
<comment type="caution">
    <text evidence="1">The sequence shown here is derived from an EMBL/GenBank/DDBJ whole genome shotgun (WGS) entry which is preliminary data.</text>
</comment>
<organism evidence="1 2">
    <name type="scientific">Rhizopus oryzae</name>
    <name type="common">Mucormycosis agent</name>
    <name type="synonym">Rhizopus arrhizus var. delemar</name>
    <dbReference type="NCBI Taxonomy" id="64495"/>
    <lineage>
        <taxon>Eukaryota</taxon>
        <taxon>Fungi</taxon>
        <taxon>Fungi incertae sedis</taxon>
        <taxon>Mucoromycota</taxon>
        <taxon>Mucoromycotina</taxon>
        <taxon>Mucoromycetes</taxon>
        <taxon>Mucorales</taxon>
        <taxon>Mucorineae</taxon>
        <taxon>Rhizopodaceae</taxon>
        <taxon>Rhizopus</taxon>
    </lineage>
</organism>
<dbReference type="Proteomes" id="UP000716291">
    <property type="component" value="Unassembled WGS sequence"/>
</dbReference>
<dbReference type="OrthoDB" id="2230856at2759"/>
<evidence type="ECO:0000313" key="1">
    <source>
        <dbReference type="EMBL" id="KAG1301621.1"/>
    </source>
</evidence>
<dbReference type="AlphaFoldDB" id="A0A9P6WYY0"/>
<keyword evidence="2" id="KW-1185">Reference proteome</keyword>
<proteinExistence type="predicted"/>
<gene>
    <name evidence="1" type="ORF">G6F64_011638</name>
</gene>
<dbReference type="EMBL" id="JAANQT010002950">
    <property type="protein sequence ID" value="KAG1301621.1"/>
    <property type="molecule type" value="Genomic_DNA"/>
</dbReference>